<keyword evidence="1" id="KW-0812">Transmembrane</keyword>
<keyword evidence="3" id="KW-1185">Reference proteome</keyword>
<dbReference type="EMBL" id="PDUG01000001">
    <property type="protein sequence ID" value="PIC51954.1"/>
    <property type="molecule type" value="Genomic_DNA"/>
</dbReference>
<dbReference type="GO" id="GO:0008202">
    <property type="term" value="P:steroid metabolic process"/>
    <property type="evidence" value="ECO:0007669"/>
    <property type="project" value="TreeGrafter"/>
</dbReference>
<feature type="transmembrane region" description="Helical" evidence="1">
    <location>
        <begin position="33"/>
        <end position="59"/>
    </location>
</feature>
<dbReference type="Proteomes" id="UP000230233">
    <property type="component" value="Chromosome I"/>
</dbReference>
<evidence type="ECO:0000313" key="3">
    <source>
        <dbReference type="Proteomes" id="UP000230233"/>
    </source>
</evidence>
<name>A0A2G5VJM6_9PELO</name>
<keyword evidence="1" id="KW-0472">Membrane</keyword>
<dbReference type="AlphaFoldDB" id="A0A2G5VJM6"/>
<comment type="caution">
    <text evidence="2">The sequence shown here is derived from an EMBL/GenBank/DDBJ whole genome shotgun (WGS) entry which is preliminary data.</text>
</comment>
<keyword evidence="1" id="KW-1133">Transmembrane helix</keyword>
<reference evidence="3" key="1">
    <citation type="submission" date="2017-10" db="EMBL/GenBank/DDBJ databases">
        <title>Rapid genome shrinkage in a self-fertile nematode reveals novel sperm competition proteins.</title>
        <authorList>
            <person name="Yin D."/>
            <person name="Schwarz E.M."/>
            <person name="Thomas C.G."/>
            <person name="Felde R.L."/>
            <person name="Korf I.F."/>
            <person name="Cutter A.D."/>
            <person name="Schartner C.M."/>
            <person name="Ralston E.J."/>
            <person name="Meyer B.J."/>
            <person name="Haag E.S."/>
        </authorList>
    </citation>
    <scope>NUCLEOTIDE SEQUENCE [LARGE SCALE GENOMIC DNA]</scope>
    <source>
        <strain evidence="3">JU1422</strain>
    </source>
</reference>
<dbReference type="Gene3D" id="3.40.50.720">
    <property type="entry name" value="NAD(P)-binding Rossmann-like Domain"/>
    <property type="match status" value="1"/>
</dbReference>
<dbReference type="SUPFAM" id="SSF51735">
    <property type="entry name" value="NAD(P)-binding Rossmann-fold domains"/>
    <property type="match status" value="1"/>
</dbReference>
<dbReference type="InterPro" id="IPR036291">
    <property type="entry name" value="NAD(P)-bd_dom_sf"/>
</dbReference>
<evidence type="ECO:0000313" key="2">
    <source>
        <dbReference type="EMBL" id="PIC51954.1"/>
    </source>
</evidence>
<accession>A0A2G5VJM6</accession>
<organism evidence="2 3">
    <name type="scientific">Caenorhabditis nigoni</name>
    <dbReference type="NCBI Taxonomy" id="1611254"/>
    <lineage>
        <taxon>Eukaryota</taxon>
        <taxon>Metazoa</taxon>
        <taxon>Ecdysozoa</taxon>
        <taxon>Nematoda</taxon>
        <taxon>Chromadorea</taxon>
        <taxon>Rhabditida</taxon>
        <taxon>Rhabditina</taxon>
        <taxon>Rhabditomorpha</taxon>
        <taxon>Rhabditoidea</taxon>
        <taxon>Rhabditidae</taxon>
        <taxon>Peloderinae</taxon>
        <taxon>Caenorhabditis</taxon>
    </lineage>
</organism>
<dbReference type="PANTHER" id="PTHR43313">
    <property type="entry name" value="SHORT-CHAIN DEHYDROGENASE/REDUCTASE FAMILY 9C"/>
    <property type="match status" value="1"/>
</dbReference>
<dbReference type="PANTHER" id="PTHR43313:SF7">
    <property type="entry name" value="17-BETA-HYDROXYSTEROID DEHYDROGENASE TYPE 6"/>
    <property type="match status" value="1"/>
</dbReference>
<evidence type="ECO:0000256" key="1">
    <source>
        <dbReference type="SAM" id="Phobius"/>
    </source>
</evidence>
<sequence length="118" mass="12963">MPSVNISLLSLSTNVTDNESQQDPVINTTMFGLLYWVLGLTVLEALLCFGVIFASFLLIRYCLETVRIDNLSKRAVFITGCDTGFGRGLALKCLEHGMPVFAGCLTQQVVEIILVFDV</sequence>
<gene>
    <name evidence="2" type="primary">Cni-dhs-2</name>
    <name evidence="2" type="synonym">Cnig_chr_I.g2258</name>
    <name evidence="2" type="ORF">B9Z55_002258</name>
</gene>
<protein>
    <submittedName>
        <fullName evidence="2">Uncharacterized protein</fullName>
    </submittedName>
</protein>
<proteinExistence type="predicted"/>
<dbReference type="GO" id="GO:0016491">
    <property type="term" value="F:oxidoreductase activity"/>
    <property type="evidence" value="ECO:0007669"/>
    <property type="project" value="TreeGrafter"/>
</dbReference>
<dbReference type="OrthoDB" id="2102561at2759"/>